<dbReference type="PANTHER" id="PTHR37066:SF1">
    <property type="entry name" value="LNS2_PITP DOMAIN-CONTAINING PROTEIN"/>
    <property type="match status" value="1"/>
</dbReference>
<evidence type="ECO:0000313" key="1">
    <source>
        <dbReference type="EMBL" id="OWY91630.1"/>
    </source>
</evidence>
<evidence type="ECO:0008006" key="3">
    <source>
        <dbReference type="Google" id="ProtNLM"/>
    </source>
</evidence>
<evidence type="ECO:0000313" key="2">
    <source>
        <dbReference type="Proteomes" id="UP000198211"/>
    </source>
</evidence>
<comment type="caution">
    <text evidence="1">The sequence shown here is derived from an EMBL/GenBank/DDBJ whole genome shotgun (WGS) entry which is preliminary data.</text>
</comment>
<sequence length="311" mass="35480">MHVTVTSCGPRTAHASPPYHVLRYNSTLSLVGNSSSDRINGAEKVELTAKKRSTLSEWEKKMLGGLKSYKGANGHLLIPQAFTVPFGDASWPQGLRGYRLGNAVATRRSKLRKDLVTASMLAELERMDFVWNVTQFNGIVLYFRFYKVHGHLDVPNEFVVPEDKAWPMLAWGRRLGYTVMQLRSGYREQTAKSNEVLEKMGSATMFMNAIGRRRYLSRYKHTTRSLDIVSLNATLKFRTHPMARKDIFGKSCAWHSVRNMQSSRDKASLEVIGFAWDRDAAVWNQWIIPSIQVFVEVFKHGKVPYHFCSSK</sequence>
<accession>A0A225UFB1</accession>
<dbReference type="AlphaFoldDB" id="A0A225UFB1"/>
<protein>
    <recommendedName>
        <fullName evidence="3">Helicase-associated domain-containing protein</fullName>
    </recommendedName>
</protein>
<reference evidence="2" key="1">
    <citation type="submission" date="2017-03" db="EMBL/GenBank/DDBJ databases">
        <title>Phytopthora megakarya and P. palmivora, two closely related causual agents of cacao black pod achieved similar genome size and gene model numbers by different mechanisms.</title>
        <authorList>
            <person name="Ali S."/>
            <person name="Shao J."/>
            <person name="Larry D.J."/>
            <person name="Kronmiller B."/>
            <person name="Shen D."/>
            <person name="Strem M.D."/>
            <person name="Melnick R.L."/>
            <person name="Guiltinan M.J."/>
            <person name="Tyler B.M."/>
            <person name="Meinhardt L.W."/>
            <person name="Bailey B.A."/>
        </authorList>
    </citation>
    <scope>NUCLEOTIDE SEQUENCE [LARGE SCALE GENOMIC DNA]</scope>
    <source>
        <strain evidence="2">zdho120</strain>
    </source>
</reference>
<dbReference type="Proteomes" id="UP000198211">
    <property type="component" value="Unassembled WGS sequence"/>
</dbReference>
<dbReference type="OrthoDB" id="72421at2759"/>
<dbReference type="STRING" id="4795.A0A225UFB1"/>
<organism evidence="1 2">
    <name type="scientific">Phytophthora megakarya</name>
    <dbReference type="NCBI Taxonomy" id="4795"/>
    <lineage>
        <taxon>Eukaryota</taxon>
        <taxon>Sar</taxon>
        <taxon>Stramenopiles</taxon>
        <taxon>Oomycota</taxon>
        <taxon>Peronosporomycetes</taxon>
        <taxon>Peronosporales</taxon>
        <taxon>Peronosporaceae</taxon>
        <taxon>Phytophthora</taxon>
    </lineage>
</organism>
<gene>
    <name evidence="1" type="ORF">PHMEG_00039707</name>
</gene>
<dbReference type="PANTHER" id="PTHR37066">
    <property type="entry name" value="HELICASE-ASSOCIATED"/>
    <property type="match status" value="1"/>
</dbReference>
<proteinExistence type="predicted"/>
<dbReference type="EMBL" id="NBNE01019799">
    <property type="protein sequence ID" value="OWY91630.1"/>
    <property type="molecule type" value="Genomic_DNA"/>
</dbReference>
<name>A0A225UFB1_9STRA</name>
<keyword evidence="2" id="KW-1185">Reference proteome</keyword>